<reference evidence="1" key="1">
    <citation type="submission" date="2012-01" db="EMBL/GenBank/DDBJ databases">
        <title>The Genome Sequence of Treponema denticola H1-T.</title>
        <authorList>
            <consortium name="The Broad Institute Genome Sequencing Platform"/>
            <person name="Earl A."/>
            <person name="Ward D."/>
            <person name="Feldgarden M."/>
            <person name="Gevers D."/>
            <person name="Blanton J.M."/>
            <person name="Fenno C.J."/>
            <person name="Baranova O.V."/>
            <person name="Mathney J."/>
            <person name="Dewhirst F.E."/>
            <person name="Izard J."/>
            <person name="Young S.K."/>
            <person name="Zeng Q."/>
            <person name="Gargeya S."/>
            <person name="Fitzgerald M."/>
            <person name="Haas B."/>
            <person name="Abouelleil A."/>
            <person name="Alvarado L."/>
            <person name="Arachchi H.M."/>
            <person name="Berlin A."/>
            <person name="Chapman S.B."/>
            <person name="Gearin G."/>
            <person name="Goldberg J."/>
            <person name="Griggs A."/>
            <person name="Gujja S."/>
            <person name="Hansen M."/>
            <person name="Heiman D."/>
            <person name="Howarth C."/>
            <person name="Larimer J."/>
            <person name="Lui A."/>
            <person name="MacDonald P.J.P."/>
            <person name="McCowen C."/>
            <person name="Montmayeur A."/>
            <person name="Murphy C."/>
            <person name="Neiman D."/>
            <person name="Pearson M."/>
            <person name="Priest M."/>
            <person name="Roberts A."/>
            <person name="Saif S."/>
            <person name="Shea T."/>
            <person name="Sisk P."/>
            <person name="Stolte C."/>
            <person name="Sykes S."/>
            <person name="Wortman J."/>
            <person name="Nusbaum C."/>
            <person name="Birren B."/>
        </authorList>
    </citation>
    <scope>NUCLEOTIDE SEQUENCE [LARGE SCALE GENOMIC DNA]</scope>
    <source>
        <strain evidence="1">H1-T</strain>
    </source>
</reference>
<gene>
    <name evidence="1" type="ORF">HMPREF9725_01709</name>
</gene>
<organism evidence="1">
    <name type="scientific">Treponema denticola H1-T</name>
    <dbReference type="NCBI Taxonomy" id="999431"/>
    <lineage>
        <taxon>Bacteria</taxon>
        <taxon>Pseudomonadati</taxon>
        <taxon>Spirochaetota</taxon>
        <taxon>Spirochaetia</taxon>
        <taxon>Spirochaetales</taxon>
        <taxon>Treponemataceae</taxon>
        <taxon>Treponema</taxon>
    </lineage>
</organism>
<dbReference type="AlphaFoldDB" id="M2BXB9"/>
<dbReference type="EMBL" id="AGDW01000019">
    <property type="protein sequence ID" value="EMB29682.1"/>
    <property type="molecule type" value="Genomic_DNA"/>
</dbReference>
<dbReference type="PATRIC" id="fig|999431.4.peg.1763"/>
<sequence>MATRGRPRKSTEQHKLDGTYQECRHGNNADVLISTVLSVPKKIEVPEEIKNLKNKTIEVLFKKHVEMLISLKSIYEVDIPELIHLYLILNDIYKLREAMEGLDIYKHFFTYEKMQKLFLKQVSSFNALGSKFYLTPQVRAQMRLNDLQELNETLKLEEKLKAAEKNPVQKLINKKKN</sequence>
<protein>
    <submittedName>
        <fullName evidence="1">Uncharacterized protein</fullName>
    </submittedName>
</protein>
<comment type="caution">
    <text evidence="1">The sequence shown here is derived from an EMBL/GenBank/DDBJ whole genome shotgun (WGS) entry which is preliminary data.</text>
</comment>
<accession>M2BXB9</accession>
<evidence type="ECO:0000313" key="1">
    <source>
        <dbReference type="EMBL" id="EMB29682.1"/>
    </source>
</evidence>
<dbReference type="HOGENOM" id="CLU_1610033_0_0_12"/>
<proteinExistence type="predicted"/>
<dbReference type="RefSeq" id="WP_002689085.1">
    <property type="nucleotide sequence ID" value="NZ_CM001794.1"/>
</dbReference>
<dbReference type="Proteomes" id="UP000011708">
    <property type="component" value="Chromosome"/>
</dbReference>
<name>M2BXB9_TREDN</name>